<organism evidence="3 4">
    <name type="scientific">Pseudodesulfovibrio piezophilus (strain DSM 21447 / JCM 15486 / C1TLV30)</name>
    <name type="common">Desulfovibrio piezophilus</name>
    <dbReference type="NCBI Taxonomy" id="1322246"/>
    <lineage>
        <taxon>Bacteria</taxon>
        <taxon>Pseudomonadati</taxon>
        <taxon>Thermodesulfobacteriota</taxon>
        <taxon>Desulfovibrionia</taxon>
        <taxon>Desulfovibrionales</taxon>
        <taxon>Desulfovibrionaceae</taxon>
    </lineage>
</organism>
<evidence type="ECO:0000259" key="2">
    <source>
        <dbReference type="Pfam" id="PF02754"/>
    </source>
</evidence>
<dbReference type="OrthoDB" id="9777685at2"/>
<evidence type="ECO:0000313" key="4">
    <source>
        <dbReference type="Proteomes" id="UP000011724"/>
    </source>
</evidence>
<keyword evidence="4" id="KW-1185">Reference proteome</keyword>
<dbReference type="PANTHER" id="PTHR42947:SF1">
    <property type="entry name" value="COB--COM HETERODISULFIDE REDUCTASE SUBUNIT B 1"/>
    <property type="match status" value="1"/>
</dbReference>
<dbReference type="AlphaFoldDB" id="M1WQP6"/>
<protein>
    <submittedName>
        <fullName evidence="3">Heterodisulfide reductase subunit B</fullName>
    </submittedName>
</protein>
<dbReference type="RefSeq" id="WP_015415138.1">
    <property type="nucleotide sequence ID" value="NC_020409.1"/>
</dbReference>
<dbReference type="KEGG" id="dpi:BN4_11859"/>
<proteinExistence type="predicted"/>
<dbReference type="BioCyc" id="DPIE1322246:BN4_RS09325-MONOMER"/>
<dbReference type="InterPro" id="IPR051278">
    <property type="entry name" value="HdrB/HdrD_reductase"/>
</dbReference>
<reference evidence="3 4" key="1">
    <citation type="journal article" date="2013" name="PLoS ONE">
        <title>The first genomic and proteomic characterization of a deep-sea sulfate reducer: insights into the piezophilic lifestyle of Desulfovibrio piezophilus.</title>
        <authorList>
            <person name="Pradel N."/>
            <person name="Ji B."/>
            <person name="Gimenez G."/>
            <person name="Talla E."/>
            <person name="Lenoble P."/>
            <person name="Garel M."/>
            <person name="Tamburini C."/>
            <person name="Fourquet P."/>
            <person name="Lebrun R."/>
            <person name="Bertin P."/>
            <person name="Denis Y."/>
            <person name="Pophillat M."/>
            <person name="Barbe V."/>
            <person name="Ollivier B."/>
            <person name="Dolla A."/>
        </authorList>
    </citation>
    <scope>NUCLEOTIDE SEQUENCE [LARGE SCALE GENOMIC DNA]</scope>
    <source>
        <strain evidence="4">DSM 10523 / SB164P1</strain>
    </source>
</reference>
<dbReference type="Proteomes" id="UP000011724">
    <property type="component" value="Chromosome"/>
</dbReference>
<dbReference type="EMBL" id="FO203427">
    <property type="protein sequence ID" value="CCH49094.1"/>
    <property type="molecule type" value="Genomic_DNA"/>
</dbReference>
<dbReference type="GO" id="GO:0016491">
    <property type="term" value="F:oxidoreductase activity"/>
    <property type="evidence" value="ECO:0007669"/>
    <property type="project" value="UniProtKB-KW"/>
</dbReference>
<dbReference type="PATRIC" id="fig|879567.3.peg.1961"/>
<feature type="domain" description="Cysteine-rich" evidence="2">
    <location>
        <begin position="8"/>
        <end position="90"/>
    </location>
</feature>
<sequence length="298" mass="32453">MSSPLTFAYYPGCSGQGTSIEYDQSTRAVCHDLGIELVDIPDWSCCGSTPAHTVDHHLSAALSARNIIQAETLDVQGIITPCPSCLTNLKTASHRMRDPEFKKEVDTLAGGSCRNDLPVMSVMQVLFEKLGVDSIKGMVKKPLEGLTLAPYYGCIMNRPPEVMDFDDCENPIAMDRIMEAIGATVAPFPLKVECCGASFGVARNDIVTRLSGKLLDAAEDCGAIAMVTACPLCQMNLDMRQDQINRANNSKHDMPIFYYTQLIGMALGHSDASLMMDKLCVDPGKAFRTMRETQQAQA</sequence>
<gene>
    <name evidence="3" type="primary">hdrB</name>
    <name evidence="3" type="ordered locus">BN4_11859</name>
</gene>
<dbReference type="STRING" id="1322246.BN4_11859"/>
<name>M1WQP6_PSEP2</name>
<evidence type="ECO:0000256" key="1">
    <source>
        <dbReference type="ARBA" id="ARBA00023002"/>
    </source>
</evidence>
<dbReference type="InterPro" id="IPR004017">
    <property type="entry name" value="Cys_rich_dom"/>
</dbReference>
<keyword evidence="1" id="KW-0560">Oxidoreductase</keyword>
<dbReference type="HOGENOM" id="CLU_052147_1_0_7"/>
<accession>M1WQP6</accession>
<feature type="domain" description="Cysteine-rich" evidence="2">
    <location>
        <begin position="151"/>
        <end position="238"/>
    </location>
</feature>
<dbReference type="eggNOG" id="COG2048">
    <property type="taxonomic scope" value="Bacteria"/>
</dbReference>
<dbReference type="Gene3D" id="1.20.1050.140">
    <property type="match status" value="1"/>
</dbReference>
<dbReference type="Pfam" id="PF02754">
    <property type="entry name" value="CCG"/>
    <property type="match status" value="2"/>
</dbReference>
<evidence type="ECO:0000313" key="3">
    <source>
        <dbReference type="EMBL" id="CCH49094.1"/>
    </source>
</evidence>
<reference evidence="4" key="2">
    <citation type="journal article" date="2013" name="Stand. Genomic Sci.">
        <title>Complete genome sequence of Desulfocapsa sulfexigens, a marine deltaproteobacterium specialized in disproportionating inorganic sulfur compounds.</title>
        <authorList>
            <person name="Finster K.W."/>
            <person name="Kjeldsen K.U."/>
            <person name="Kube M."/>
            <person name="Reinhardt R."/>
            <person name="Mussmann M."/>
            <person name="Amann R."/>
            <person name="Schreiber L."/>
        </authorList>
    </citation>
    <scope>NUCLEOTIDE SEQUENCE [LARGE SCALE GENOMIC DNA]</scope>
    <source>
        <strain evidence="4">DSM 10523 / SB164P1</strain>
    </source>
</reference>
<dbReference type="PANTHER" id="PTHR42947">
    <property type="entry name" value="COB--COM HETERODISULFIDE REDUCTASE SUBUNIT B 1"/>
    <property type="match status" value="1"/>
</dbReference>
<dbReference type="Gene3D" id="3.40.50.11810">
    <property type="match status" value="1"/>
</dbReference>